<evidence type="ECO:0000313" key="4">
    <source>
        <dbReference type="Proteomes" id="UP000015105"/>
    </source>
</evidence>
<sequence length="575" mass="64561">VDCAAPDVGADDALGIWRIDDADNSFYTQPFRIKYARQDIYLSVMVSFNILNGEQEGPAASAVILKYELIYAPTLENGSDIQSSSATSSAAVHEFRIPRKALLGLHSYCPVHFDAFHAVLVDLTLHIVYLKAGANKSSLKIPDQGLRPTAHHIIKALLASREMLLEELKKISGAVGKSIEDLDDADLSLGKYESLQPSKPVHPDSGKVFPVTTKGVGHLAGILHDFLERPNDVVDGTTDGMLYTLSREELLELFVTVSSQLSLLWNAFLKFHRINKTKILDYLRDIWAVDRKAEWSIWTNHSKIEIPHRYLRSMSDDPPHRQHSLLRVSGSRKFHEDPVQNSASRAELHRKSIAQMKINTRSVQDMHIYADPSRVPVVLIEQHVMVVPQHGSNKDLGHHLDLRLVRNQWLLLDPGAECLMSEANEDKTSGDFKEMGGRLAGEAVAFLKKKVDKLARHGGCKELKLSFVGHSIGNIIIRTALAEPALQPYLKNLYTYMSISGPHLGYWYSSNSLFNSGLWLLKKLKGAQCIHQLTFSDDQDPQNTFFYRLCKSKTLENFKNIILLSSPQDGYVPYH</sequence>
<dbReference type="Pfam" id="PF05057">
    <property type="entry name" value="DUF676"/>
    <property type="match status" value="1"/>
</dbReference>
<accession>A0A453K8P5</accession>
<name>A0A453K8P5_AEGTS</name>
<reference evidence="4" key="1">
    <citation type="journal article" date="2014" name="Science">
        <title>Ancient hybridizations among the ancestral genomes of bread wheat.</title>
        <authorList>
            <consortium name="International Wheat Genome Sequencing Consortium,"/>
            <person name="Marcussen T."/>
            <person name="Sandve S.R."/>
            <person name="Heier L."/>
            <person name="Spannagl M."/>
            <person name="Pfeifer M."/>
            <person name="Jakobsen K.S."/>
            <person name="Wulff B.B."/>
            <person name="Steuernagel B."/>
            <person name="Mayer K.F."/>
            <person name="Olsen O.A."/>
        </authorList>
    </citation>
    <scope>NUCLEOTIDE SEQUENCE [LARGE SCALE GENOMIC DNA]</scope>
    <source>
        <strain evidence="4">cv. AL8/78</strain>
    </source>
</reference>
<dbReference type="PANTHER" id="PTHR12482">
    <property type="entry name" value="LIPASE ROG1-RELATED-RELATED"/>
    <property type="match status" value="1"/>
</dbReference>
<evidence type="ECO:0000256" key="1">
    <source>
        <dbReference type="ARBA" id="ARBA00007949"/>
    </source>
</evidence>
<keyword evidence="4" id="KW-1185">Reference proteome</keyword>
<protein>
    <recommendedName>
        <fullName evidence="2">DUF676 domain-containing protein</fullName>
    </recommendedName>
</protein>
<dbReference type="Pfam" id="PF12394">
    <property type="entry name" value="DUF3657"/>
    <property type="match status" value="1"/>
</dbReference>
<proteinExistence type="inferred from homology"/>
<dbReference type="FunFam" id="3.40.50.1820:FF:000494">
    <property type="entry name" value="Protein FAM135B isoform A"/>
    <property type="match status" value="1"/>
</dbReference>
<dbReference type="SUPFAM" id="SSF53474">
    <property type="entry name" value="alpha/beta-Hydrolases"/>
    <property type="match status" value="1"/>
</dbReference>
<dbReference type="PANTHER" id="PTHR12482:SF5">
    <property type="entry name" value="DUF676 DOMAIN-CONTAINING PROTEIN"/>
    <property type="match status" value="1"/>
</dbReference>
<dbReference type="InterPro" id="IPR029058">
    <property type="entry name" value="AB_hydrolase_fold"/>
</dbReference>
<dbReference type="Proteomes" id="UP000015105">
    <property type="component" value="Chromosome 5D"/>
</dbReference>
<evidence type="ECO:0000313" key="3">
    <source>
        <dbReference type="EnsemblPlants" id="AET5Gv20337600.25"/>
    </source>
</evidence>
<feature type="domain" description="DUF676" evidence="2">
    <location>
        <begin position="386"/>
        <end position="575"/>
    </location>
</feature>
<dbReference type="Gene3D" id="3.40.50.1820">
    <property type="entry name" value="alpha/beta hydrolase"/>
    <property type="match status" value="1"/>
</dbReference>
<organism evidence="3 4">
    <name type="scientific">Aegilops tauschii subsp. strangulata</name>
    <name type="common">Goatgrass</name>
    <dbReference type="NCBI Taxonomy" id="200361"/>
    <lineage>
        <taxon>Eukaryota</taxon>
        <taxon>Viridiplantae</taxon>
        <taxon>Streptophyta</taxon>
        <taxon>Embryophyta</taxon>
        <taxon>Tracheophyta</taxon>
        <taxon>Spermatophyta</taxon>
        <taxon>Magnoliopsida</taxon>
        <taxon>Liliopsida</taxon>
        <taxon>Poales</taxon>
        <taxon>Poaceae</taxon>
        <taxon>BOP clade</taxon>
        <taxon>Pooideae</taxon>
        <taxon>Triticodae</taxon>
        <taxon>Triticeae</taxon>
        <taxon>Triticinae</taxon>
        <taxon>Aegilops</taxon>
    </lineage>
</organism>
<reference evidence="3" key="3">
    <citation type="journal article" date="2017" name="Nature">
        <title>Genome sequence of the progenitor of the wheat D genome Aegilops tauschii.</title>
        <authorList>
            <person name="Luo M.C."/>
            <person name="Gu Y.Q."/>
            <person name="Puiu D."/>
            <person name="Wang H."/>
            <person name="Twardziok S.O."/>
            <person name="Deal K.R."/>
            <person name="Huo N."/>
            <person name="Zhu T."/>
            <person name="Wang L."/>
            <person name="Wang Y."/>
            <person name="McGuire P.E."/>
            <person name="Liu S."/>
            <person name="Long H."/>
            <person name="Ramasamy R.K."/>
            <person name="Rodriguez J.C."/>
            <person name="Van S.L."/>
            <person name="Yuan L."/>
            <person name="Wang Z."/>
            <person name="Xia Z."/>
            <person name="Xiao L."/>
            <person name="Anderson O.D."/>
            <person name="Ouyang S."/>
            <person name="Liang Y."/>
            <person name="Zimin A.V."/>
            <person name="Pertea G."/>
            <person name="Qi P."/>
            <person name="Bennetzen J.L."/>
            <person name="Dai X."/>
            <person name="Dawson M.W."/>
            <person name="Muller H.G."/>
            <person name="Kugler K."/>
            <person name="Rivarola-Duarte L."/>
            <person name="Spannagl M."/>
            <person name="Mayer K.F.X."/>
            <person name="Lu F.H."/>
            <person name="Bevan M.W."/>
            <person name="Leroy P."/>
            <person name="Li P."/>
            <person name="You F.M."/>
            <person name="Sun Q."/>
            <person name="Liu Z."/>
            <person name="Lyons E."/>
            <person name="Wicker T."/>
            <person name="Salzberg S.L."/>
            <person name="Devos K.M."/>
            <person name="Dvorak J."/>
        </authorList>
    </citation>
    <scope>NUCLEOTIDE SEQUENCE [LARGE SCALE GENOMIC DNA]</scope>
    <source>
        <strain evidence="3">cv. AL8/78</strain>
    </source>
</reference>
<dbReference type="EnsemblPlants" id="AET5Gv20337600.25">
    <property type="protein sequence ID" value="AET5Gv20337600.25"/>
    <property type="gene ID" value="AET5Gv20337600"/>
</dbReference>
<evidence type="ECO:0000259" key="2">
    <source>
        <dbReference type="Pfam" id="PF05057"/>
    </source>
</evidence>
<reference evidence="4" key="2">
    <citation type="journal article" date="2017" name="Nat. Plants">
        <title>The Aegilops tauschii genome reveals multiple impacts of transposons.</title>
        <authorList>
            <person name="Zhao G."/>
            <person name="Zou C."/>
            <person name="Li K."/>
            <person name="Wang K."/>
            <person name="Li T."/>
            <person name="Gao L."/>
            <person name="Zhang X."/>
            <person name="Wang H."/>
            <person name="Yang Z."/>
            <person name="Liu X."/>
            <person name="Jiang W."/>
            <person name="Mao L."/>
            <person name="Kong X."/>
            <person name="Jiao Y."/>
            <person name="Jia J."/>
        </authorList>
    </citation>
    <scope>NUCLEOTIDE SEQUENCE [LARGE SCALE GENOMIC DNA]</scope>
    <source>
        <strain evidence="4">cv. AL8/78</strain>
    </source>
</reference>
<dbReference type="InterPro" id="IPR044294">
    <property type="entry name" value="Lipase-like"/>
</dbReference>
<reference evidence="3" key="5">
    <citation type="journal article" date="2021" name="G3 (Bethesda)">
        <title>Aegilops tauschii genome assembly Aet v5.0 features greater sequence contiguity and improved annotation.</title>
        <authorList>
            <person name="Wang L."/>
            <person name="Zhu T."/>
            <person name="Rodriguez J.C."/>
            <person name="Deal K.R."/>
            <person name="Dubcovsky J."/>
            <person name="McGuire P.E."/>
            <person name="Lux T."/>
            <person name="Spannagl M."/>
            <person name="Mayer K.F.X."/>
            <person name="Baldrich P."/>
            <person name="Meyers B.C."/>
            <person name="Huo N."/>
            <person name="Gu Y.Q."/>
            <person name="Zhou H."/>
            <person name="Devos K.M."/>
            <person name="Bennetzen J.L."/>
            <person name="Unver T."/>
            <person name="Budak H."/>
            <person name="Gulick P.J."/>
            <person name="Galiba G."/>
            <person name="Kalapos B."/>
            <person name="Nelson D.R."/>
            <person name="Li P."/>
            <person name="You F.M."/>
            <person name="Luo M.C."/>
            <person name="Dvorak J."/>
        </authorList>
    </citation>
    <scope>NUCLEOTIDE SEQUENCE [LARGE SCALE GENOMIC DNA]</scope>
    <source>
        <strain evidence="3">cv. AL8/78</strain>
    </source>
</reference>
<dbReference type="Gramene" id="AET5Gv20337600.25">
    <property type="protein sequence ID" value="AET5Gv20337600.25"/>
    <property type="gene ID" value="AET5Gv20337600"/>
</dbReference>
<dbReference type="InterPro" id="IPR022122">
    <property type="entry name" value="DUF3657"/>
</dbReference>
<dbReference type="AlphaFoldDB" id="A0A453K8P5"/>
<dbReference type="InterPro" id="IPR007751">
    <property type="entry name" value="DUF676_lipase-like"/>
</dbReference>
<comment type="similarity">
    <text evidence="1">Belongs to the FAM135 family.</text>
</comment>
<reference evidence="3" key="4">
    <citation type="submission" date="2019-03" db="UniProtKB">
        <authorList>
            <consortium name="EnsemblPlants"/>
        </authorList>
    </citation>
    <scope>IDENTIFICATION</scope>
</reference>